<name>A0A914X0G4_9BILA</name>
<organism evidence="9 10">
    <name type="scientific">Plectus sambesii</name>
    <dbReference type="NCBI Taxonomy" id="2011161"/>
    <lineage>
        <taxon>Eukaryota</taxon>
        <taxon>Metazoa</taxon>
        <taxon>Ecdysozoa</taxon>
        <taxon>Nematoda</taxon>
        <taxon>Chromadorea</taxon>
        <taxon>Plectida</taxon>
        <taxon>Plectina</taxon>
        <taxon>Plectoidea</taxon>
        <taxon>Plectidae</taxon>
        <taxon>Plectus</taxon>
    </lineage>
</organism>
<evidence type="ECO:0000256" key="7">
    <source>
        <dbReference type="SAM" id="SignalP"/>
    </source>
</evidence>
<dbReference type="AlphaFoldDB" id="A0A914X0G4"/>
<dbReference type="WBParaSite" id="PSAMB.scaffold5963size10481.g27612.t1">
    <property type="protein sequence ID" value="PSAMB.scaffold5963size10481.g27612.t1"/>
    <property type="gene ID" value="PSAMB.scaffold5963size10481.g27612"/>
</dbReference>
<feature type="chain" id="PRO_5037874555" evidence="7">
    <location>
        <begin position="20"/>
        <end position="485"/>
    </location>
</feature>
<evidence type="ECO:0000256" key="5">
    <source>
        <dbReference type="ARBA" id="ARBA00022837"/>
    </source>
</evidence>
<proteinExistence type="inferred from homology"/>
<feature type="domain" description="Sulfatase N-terminal" evidence="8">
    <location>
        <begin position="23"/>
        <end position="346"/>
    </location>
</feature>
<dbReference type="InterPro" id="IPR024607">
    <property type="entry name" value="Sulfatase_CS"/>
</dbReference>
<feature type="signal peptide" evidence="7">
    <location>
        <begin position="1"/>
        <end position="19"/>
    </location>
</feature>
<comment type="cofactor">
    <cofactor evidence="1">
        <name>Ca(2+)</name>
        <dbReference type="ChEBI" id="CHEBI:29108"/>
    </cofactor>
</comment>
<comment type="similarity">
    <text evidence="2">Belongs to the sulfatase family.</text>
</comment>
<dbReference type="GO" id="GO:0008484">
    <property type="term" value="F:sulfuric ester hydrolase activity"/>
    <property type="evidence" value="ECO:0007669"/>
    <property type="project" value="InterPro"/>
</dbReference>
<evidence type="ECO:0000256" key="3">
    <source>
        <dbReference type="ARBA" id="ARBA00022723"/>
    </source>
</evidence>
<dbReference type="Gene3D" id="3.30.1120.10">
    <property type="match status" value="1"/>
</dbReference>
<protein>
    <submittedName>
        <fullName evidence="10">Sulfatase N-terminal domain-containing protein</fullName>
    </submittedName>
</protein>
<evidence type="ECO:0000256" key="4">
    <source>
        <dbReference type="ARBA" id="ARBA00022801"/>
    </source>
</evidence>
<accession>A0A914X0G4</accession>
<evidence type="ECO:0000259" key="8">
    <source>
        <dbReference type="Pfam" id="PF00884"/>
    </source>
</evidence>
<evidence type="ECO:0000256" key="6">
    <source>
        <dbReference type="ARBA" id="ARBA00023180"/>
    </source>
</evidence>
<dbReference type="PANTHER" id="PTHR10342:SF274">
    <property type="entry name" value="ARYLSULFATASE B"/>
    <property type="match status" value="1"/>
</dbReference>
<dbReference type="PROSITE" id="PS00149">
    <property type="entry name" value="SULFATASE_2"/>
    <property type="match status" value="1"/>
</dbReference>
<keyword evidence="5" id="KW-0106">Calcium</keyword>
<keyword evidence="4" id="KW-0378">Hydrolase</keyword>
<evidence type="ECO:0000256" key="1">
    <source>
        <dbReference type="ARBA" id="ARBA00001913"/>
    </source>
</evidence>
<keyword evidence="9" id="KW-1185">Reference proteome</keyword>
<keyword evidence="7" id="KW-0732">Signal</keyword>
<dbReference type="GO" id="GO:0046872">
    <property type="term" value="F:metal ion binding"/>
    <property type="evidence" value="ECO:0007669"/>
    <property type="project" value="UniProtKB-KW"/>
</dbReference>
<dbReference type="Pfam" id="PF00884">
    <property type="entry name" value="Sulfatase"/>
    <property type="match status" value="1"/>
</dbReference>
<dbReference type="CDD" id="cd16029">
    <property type="entry name" value="4-S"/>
    <property type="match status" value="1"/>
</dbReference>
<reference evidence="10" key="1">
    <citation type="submission" date="2022-11" db="UniProtKB">
        <authorList>
            <consortium name="WormBaseParasite"/>
        </authorList>
    </citation>
    <scope>IDENTIFICATION</scope>
</reference>
<evidence type="ECO:0000256" key="2">
    <source>
        <dbReference type="ARBA" id="ARBA00008779"/>
    </source>
</evidence>
<dbReference type="InterPro" id="IPR047115">
    <property type="entry name" value="ARSB"/>
</dbReference>
<dbReference type="InterPro" id="IPR017850">
    <property type="entry name" value="Alkaline_phosphatase_core_sf"/>
</dbReference>
<dbReference type="Gene3D" id="3.40.720.10">
    <property type="entry name" value="Alkaline Phosphatase, subunit A"/>
    <property type="match status" value="1"/>
</dbReference>
<dbReference type="PANTHER" id="PTHR10342">
    <property type="entry name" value="ARYLSULFATASE"/>
    <property type="match status" value="1"/>
</dbReference>
<dbReference type="InterPro" id="IPR000917">
    <property type="entry name" value="Sulfatase_N"/>
</dbReference>
<keyword evidence="6" id="KW-0325">Glycoprotein</keyword>
<evidence type="ECO:0000313" key="10">
    <source>
        <dbReference type="WBParaSite" id="PSAMB.scaffold5963size10481.g27612.t1"/>
    </source>
</evidence>
<sequence length="485" mass="55891">MMLTVLVALLHFFTFLASAQQKPNILYIIADDHGWNDVDWHDPTLHTPNLNALAHSEHTVQLDRAYVNQLCSPTRSALFSGYYPYHLGTQHGVFQKLEPSGVPLKYSFFPERLLTLGYNTYIVGKWHLGYCKHDYLPTKRGFQKFRGYYGGAEDYYSHLTDGFEEGTKEEGLDFFHDTPHTFAADWSKEGYYSTQLFANESINFLRSHDSQRPFFLYLAFQAVHAPLQIPPLKYMEGKCSHIKRRHRRVYCGMVNALDDAIGSVVAELRALDLYKNTIIIFGSDNGGQTLAGGNNFPLRGNKNTLWEGGMRINSFVHSPANIKRHEVRTQLFNVVDWYATIMTMVGEKMDEYGDGINQWEMIVNNSMKHTRRRFVYNIYDKSAAIREGDYKLIVGKPGEPSGWIPPTRKVDYASWQDKSQKHWLFNVKHDPNERHDLSARKPKLLHRLMLQLRKWSTSAVPSIHKATDERGSPKYFNGTFASGWC</sequence>
<dbReference type="Proteomes" id="UP000887566">
    <property type="component" value="Unplaced"/>
</dbReference>
<keyword evidence="3" id="KW-0479">Metal-binding</keyword>
<evidence type="ECO:0000313" key="9">
    <source>
        <dbReference type="Proteomes" id="UP000887566"/>
    </source>
</evidence>
<dbReference type="SUPFAM" id="SSF53649">
    <property type="entry name" value="Alkaline phosphatase-like"/>
    <property type="match status" value="1"/>
</dbReference>